<dbReference type="Proteomes" id="UP000034841">
    <property type="component" value="Unassembled WGS sequence"/>
</dbReference>
<dbReference type="GO" id="GO:0043248">
    <property type="term" value="P:proteasome assembly"/>
    <property type="evidence" value="ECO:0007669"/>
    <property type="project" value="InterPro"/>
</dbReference>
<name>A0A0F8BK87_CERFI</name>
<dbReference type="Pfam" id="PF16093">
    <property type="entry name" value="PAC4"/>
    <property type="match status" value="1"/>
</dbReference>
<dbReference type="InterPro" id="IPR032157">
    <property type="entry name" value="PAC4"/>
</dbReference>
<evidence type="ECO:0000313" key="1">
    <source>
        <dbReference type="EMBL" id="KKF92753.1"/>
    </source>
</evidence>
<sequence length="138" mass="14791">MASTLSKVTQVSLPLPRSMDTKIFVRMEVRDKSIMLFLTTAAVEDAGTTSSLGSLVYAISDRYNPAQPMATVLYSVESTVEPTTRLAKMITRKTGLPVYVSNSISLASTVMGGSPEEELEAFTKVVEVVAAKLPQTAA</sequence>
<dbReference type="AlphaFoldDB" id="A0A0F8BK87"/>
<comment type="caution">
    <text evidence="1">The sequence shown here is derived from an EMBL/GenBank/DDBJ whole genome shotgun (WGS) entry which is preliminary data.</text>
</comment>
<reference evidence="1 2" key="1">
    <citation type="submission" date="2015-04" db="EMBL/GenBank/DDBJ databases">
        <title>Genome sequence of Ceratocystis platani, a major pathogen of plane trees.</title>
        <authorList>
            <person name="Belbahri L."/>
        </authorList>
    </citation>
    <scope>NUCLEOTIDE SEQUENCE [LARGE SCALE GENOMIC DNA]</scope>
    <source>
        <strain evidence="1 2">CFO</strain>
    </source>
</reference>
<evidence type="ECO:0008006" key="3">
    <source>
        <dbReference type="Google" id="ProtNLM"/>
    </source>
</evidence>
<keyword evidence="2" id="KW-1185">Reference proteome</keyword>
<dbReference type="Gene3D" id="3.30.230.100">
    <property type="match status" value="1"/>
</dbReference>
<dbReference type="OrthoDB" id="5407417at2759"/>
<accession>A0A0F8BK87</accession>
<organism evidence="1 2">
    <name type="scientific">Ceratocystis fimbriata f. sp. platani</name>
    <dbReference type="NCBI Taxonomy" id="88771"/>
    <lineage>
        <taxon>Eukaryota</taxon>
        <taxon>Fungi</taxon>
        <taxon>Dikarya</taxon>
        <taxon>Ascomycota</taxon>
        <taxon>Pezizomycotina</taxon>
        <taxon>Sordariomycetes</taxon>
        <taxon>Hypocreomycetidae</taxon>
        <taxon>Microascales</taxon>
        <taxon>Ceratocystidaceae</taxon>
        <taxon>Ceratocystis</taxon>
    </lineage>
</organism>
<dbReference type="EMBL" id="LBBL01000332">
    <property type="protein sequence ID" value="KKF92753.1"/>
    <property type="molecule type" value="Genomic_DNA"/>
</dbReference>
<gene>
    <name evidence="1" type="ORF">CFO_g4892</name>
</gene>
<proteinExistence type="predicted"/>
<evidence type="ECO:0000313" key="2">
    <source>
        <dbReference type="Proteomes" id="UP000034841"/>
    </source>
</evidence>
<protein>
    <recommendedName>
        <fullName evidence="3">Proteasome assembly chaperone 3</fullName>
    </recommendedName>
</protein>